<dbReference type="InterPro" id="IPR011707">
    <property type="entry name" value="Cu-oxidase-like_N"/>
</dbReference>
<organism evidence="8 9">
    <name type="scientific">Aspergillus fumigatiaffinis</name>
    <dbReference type="NCBI Taxonomy" id="340414"/>
    <lineage>
        <taxon>Eukaryota</taxon>
        <taxon>Fungi</taxon>
        <taxon>Dikarya</taxon>
        <taxon>Ascomycota</taxon>
        <taxon>Pezizomycotina</taxon>
        <taxon>Eurotiomycetes</taxon>
        <taxon>Eurotiomycetidae</taxon>
        <taxon>Eurotiales</taxon>
        <taxon>Aspergillaceae</taxon>
        <taxon>Aspergillus</taxon>
        <taxon>Aspergillus subgen. Fumigati</taxon>
    </lineage>
</organism>
<evidence type="ECO:0000256" key="1">
    <source>
        <dbReference type="ARBA" id="ARBA00010609"/>
    </source>
</evidence>
<dbReference type="PROSITE" id="PS00079">
    <property type="entry name" value="MULTICOPPER_OXIDASE1"/>
    <property type="match status" value="1"/>
</dbReference>
<dbReference type="Pfam" id="PF07731">
    <property type="entry name" value="Cu-oxidase_2"/>
    <property type="match status" value="1"/>
</dbReference>
<dbReference type="Pfam" id="PF00394">
    <property type="entry name" value="Cu-oxidase"/>
    <property type="match status" value="1"/>
</dbReference>
<evidence type="ECO:0000259" key="7">
    <source>
        <dbReference type="Pfam" id="PF07732"/>
    </source>
</evidence>
<dbReference type="Gene3D" id="2.60.40.420">
    <property type="entry name" value="Cupredoxins - blue copper proteins"/>
    <property type="match status" value="3"/>
</dbReference>
<feature type="domain" description="Plastocyanin-like" evidence="5">
    <location>
        <begin position="77"/>
        <end position="231"/>
    </location>
</feature>
<keyword evidence="4" id="KW-0186">Copper</keyword>
<dbReference type="AlphaFoldDB" id="A0A8H4MEM1"/>
<accession>A0A8H4MEM1</accession>
<protein>
    <recommendedName>
        <fullName evidence="10">L-ascorbate oxidase</fullName>
    </recommendedName>
</protein>
<dbReference type="SUPFAM" id="SSF49503">
    <property type="entry name" value="Cupredoxins"/>
    <property type="match status" value="3"/>
</dbReference>
<gene>
    <name evidence="8" type="ORF">CNMCM6805_009252</name>
</gene>
<dbReference type="PANTHER" id="PTHR11709">
    <property type="entry name" value="MULTI-COPPER OXIDASE"/>
    <property type="match status" value="1"/>
</dbReference>
<dbReference type="PROSITE" id="PS00080">
    <property type="entry name" value="MULTICOPPER_OXIDASE2"/>
    <property type="match status" value="1"/>
</dbReference>
<keyword evidence="3" id="KW-0560">Oxidoreductase</keyword>
<dbReference type="InterPro" id="IPR011706">
    <property type="entry name" value="Cu-oxidase_C"/>
</dbReference>
<dbReference type="PANTHER" id="PTHR11709:SF394">
    <property type="entry name" value="FI03373P-RELATED"/>
    <property type="match status" value="1"/>
</dbReference>
<evidence type="ECO:0000256" key="2">
    <source>
        <dbReference type="ARBA" id="ARBA00022723"/>
    </source>
</evidence>
<dbReference type="GO" id="GO:0016491">
    <property type="term" value="F:oxidoreductase activity"/>
    <property type="evidence" value="ECO:0007669"/>
    <property type="project" value="UniProtKB-KW"/>
</dbReference>
<keyword evidence="2" id="KW-0479">Metal-binding</keyword>
<evidence type="ECO:0000313" key="8">
    <source>
        <dbReference type="EMBL" id="KAF4244250.1"/>
    </source>
</evidence>
<feature type="domain" description="Plastocyanin-like" evidence="7">
    <location>
        <begin position="1"/>
        <end position="67"/>
    </location>
</feature>
<dbReference type="Proteomes" id="UP000653565">
    <property type="component" value="Unassembled WGS sequence"/>
</dbReference>
<dbReference type="CDD" id="cd13895">
    <property type="entry name" value="CuRO_3_AAO_like_2"/>
    <property type="match status" value="1"/>
</dbReference>
<dbReference type="InterPro" id="IPR002355">
    <property type="entry name" value="Cu_oxidase_Cu_BS"/>
</dbReference>
<reference evidence="8" key="2">
    <citation type="submission" date="2020-04" db="EMBL/GenBank/DDBJ databases">
        <authorList>
            <person name="Santos R.A.C."/>
            <person name="Steenwyk J.L."/>
            <person name="Rivero-Menendez O."/>
            <person name="Mead M.E."/>
            <person name="Silva L.P."/>
            <person name="Bastos R.W."/>
            <person name="Alastruey-Izquierdo A."/>
            <person name="Goldman G.H."/>
            <person name="Rokas A."/>
        </authorList>
    </citation>
    <scope>NUCLEOTIDE SEQUENCE</scope>
    <source>
        <strain evidence="8">CNM-CM6805</strain>
    </source>
</reference>
<dbReference type="OrthoDB" id="2121828at2759"/>
<evidence type="ECO:0000259" key="6">
    <source>
        <dbReference type="Pfam" id="PF07731"/>
    </source>
</evidence>
<evidence type="ECO:0008006" key="10">
    <source>
        <dbReference type="Google" id="ProtNLM"/>
    </source>
</evidence>
<sequence length="528" mass="58816">MHWHGLSQSAAPFSDGSPMASQWPIPPGHFFDYEVQPQYGEAGTYFYHSHVGFQAVSATGPLIVRHSQPLPHAYDEEQVILLTDFFNRTDAEVEIGLTSNPFVWSGESQAILVNGHGTAASSVSGDPGCSLASIYVDPGKTYRFRIIGSTALSFVSLAFEDHVMEIIEADGAYTQPLQVTHLQVGPGQRYSVLIRTKNKQELAALRRRNFFLQLESRERPALTRSYAALQYSPDRCYTIQPPETPPLQLPTSTYDWVDNDLSPLLPNDFPSLEEVTRRVTIKVEQIINGSITWKQNSAPWTESFPQIPYLVALYEREAEAIPSYNVAIANGLGIDPRVRAFPARIGEVLEIVIQNSGSTAGALDVHPFHSHGSHFYDIGSGPGVYNVTENELSLRTRLPIRRDTTMLYRYSDITSPGQDAGWRAWRVRVTDPGVWMIHCHTLQHMLMGMQTAWVFGNTEDILKLPRPIVRGYLTYGGDVYGNSTHWPEVAHVMEPQCAAPCNNDWWPKVGYCPSGAAYCGASCETLDP</sequence>
<dbReference type="InterPro" id="IPR001117">
    <property type="entry name" value="Cu-oxidase_2nd"/>
</dbReference>
<evidence type="ECO:0000256" key="3">
    <source>
        <dbReference type="ARBA" id="ARBA00023002"/>
    </source>
</evidence>
<keyword evidence="9" id="KW-1185">Reference proteome</keyword>
<dbReference type="EMBL" id="JAAAPX010000007">
    <property type="protein sequence ID" value="KAF4244250.1"/>
    <property type="molecule type" value="Genomic_DNA"/>
</dbReference>
<evidence type="ECO:0000313" key="9">
    <source>
        <dbReference type="Proteomes" id="UP000653565"/>
    </source>
</evidence>
<dbReference type="InterPro" id="IPR017762">
    <property type="entry name" value="Multicopper_oxidase_fun"/>
</dbReference>
<dbReference type="CDD" id="cd00035">
    <property type="entry name" value="ChtBD1"/>
    <property type="match status" value="1"/>
</dbReference>
<dbReference type="NCBIfam" id="TIGR03390">
    <property type="entry name" value="ascorbOXfungal"/>
    <property type="match status" value="1"/>
</dbReference>
<dbReference type="Pfam" id="PF07732">
    <property type="entry name" value="Cu-oxidase_3"/>
    <property type="match status" value="1"/>
</dbReference>
<dbReference type="InterPro" id="IPR033138">
    <property type="entry name" value="Cu_oxidase_CS"/>
</dbReference>
<feature type="domain" description="Plastocyanin-like" evidence="6">
    <location>
        <begin position="327"/>
        <end position="454"/>
    </location>
</feature>
<evidence type="ECO:0000259" key="5">
    <source>
        <dbReference type="Pfam" id="PF00394"/>
    </source>
</evidence>
<comment type="similarity">
    <text evidence="1">Belongs to the multicopper oxidase family.</text>
</comment>
<reference evidence="8" key="1">
    <citation type="journal article" date="2020" name="bioRxiv">
        <title>Genomic and phenotypic heterogeneity of clinical isolates of the human pathogens Aspergillus fumigatus, Aspergillus lentulus and Aspergillus fumigatiaffinis.</title>
        <authorList>
            <person name="dos Santos R.A.C."/>
            <person name="Steenwyk J.L."/>
            <person name="Rivero-Menendez O."/>
            <person name="Mead M.E."/>
            <person name="Silva L.P."/>
            <person name="Bastos R.W."/>
            <person name="Alastruey-Izquierdo A."/>
            <person name="Goldman G.H."/>
            <person name="Rokas A."/>
        </authorList>
    </citation>
    <scope>NUCLEOTIDE SEQUENCE</scope>
    <source>
        <strain evidence="8">CNM-CM6805</strain>
    </source>
</reference>
<dbReference type="InterPro" id="IPR008972">
    <property type="entry name" value="Cupredoxin"/>
</dbReference>
<dbReference type="InterPro" id="IPR035666">
    <property type="entry name" value="MCO_CuRO_3"/>
</dbReference>
<comment type="caution">
    <text evidence="8">The sequence shown here is derived from an EMBL/GenBank/DDBJ whole genome shotgun (WGS) entry which is preliminary data.</text>
</comment>
<proteinExistence type="inferred from homology"/>
<name>A0A8H4MEM1_9EURO</name>
<evidence type="ECO:0000256" key="4">
    <source>
        <dbReference type="ARBA" id="ARBA00023008"/>
    </source>
</evidence>
<dbReference type="InterPro" id="IPR045087">
    <property type="entry name" value="Cu-oxidase_fam"/>
</dbReference>
<dbReference type="GO" id="GO:0005507">
    <property type="term" value="F:copper ion binding"/>
    <property type="evidence" value="ECO:0007669"/>
    <property type="project" value="InterPro"/>
</dbReference>